<feature type="transmembrane region" description="Helical" evidence="1">
    <location>
        <begin position="60"/>
        <end position="79"/>
    </location>
</feature>
<protein>
    <submittedName>
        <fullName evidence="2">Uncharacterized protein</fullName>
    </submittedName>
</protein>
<feature type="transmembrane region" description="Helical" evidence="1">
    <location>
        <begin position="21"/>
        <end position="40"/>
    </location>
</feature>
<dbReference type="EMBL" id="HBUF01594355">
    <property type="protein sequence ID" value="CAG6774294.1"/>
    <property type="molecule type" value="Transcribed_RNA"/>
</dbReference>
<accession>A0A8D9B035</accession>
<keyword evidence="1" id="KW-0812">Transmembrane</keyword>
<sequence>MHLKRLNKLTGIELLSTQYKPISVFYTSILLGILSYFFLLKMEWTFTSHTKSKLILFRRLHYLVNHTFSCVCLLMPVLSGKHLTQIASKLKQITILLDATVSLYDVNPLARRGNTLGKQEKKGKFDHVVLP</sequence>
<keyword evidence="1" id="KW-1133">Transmembrane helix</keyword>
<reference evidence="2" key="1">
    <citation type="submission" date="2021-05" db="EMBL/GenBank/DDBJ databases">
        <authorList>
            <person name="Alioto T."/>
            <person name="Alioto T."/>
            <person name="Gomez Garrido J."/>
        </authorList>
    </citation>
    <scope>NUCLEOTIDE SEQUENCE</scope>
</reference>
<dbReference type="AlphaFoldDB" id="A0A8D9B035"/>
<evidence type="ECO:0000256" key="1">
    <source>
        <dbReference type="SAM" id="Phobius"/>
    </source>
</evidence>
<proteinExistence type="predicted"/>
<name>A0A8D9B035_9HEMI</name>
<keyword evidence="1" id="KW-0472">Membrane</keyword>
<evidence type="ECO:0000313" key="2">
    <source>
        <dbReference type="EMBL" id="CAG6774294.1"/>
    </source>
</evidence>
<organism evidence="2">
    <name type="scientific">Cacopsylla melanoneura</name>
    <dbReference type="NCBI Taxonomy" id="428564"/>
    <lineage>
        <taxon>Eukaryota</taxon>
        <taxon>Metazoa</taxon>
        <taxon>Ecdysozoa</taxon>
        <taxon>Arthropoda</taxon>
        <taxon>Hexapoda</taxon>
        <taxon>Insecta</taxon>
        <taxon>Pterygota</taxon>
        <taxon>Neoptera</taxon>
        <taxon>Paraneoptera</taxon>
        <taxon>Hemiptera</taxon>
        <taxon>Sternorrhyncha</taxon>
        <taxon>Psylloidea</taxon>
        <taxon>Psyllidae</taxon>
        <taxon>Psyllinae</taxon>
        <taxon>Cacopsylla</taxon>
    </lineage>
</organism>